<dbReference type="Proteomes" id="UP000035642">
    <property type="component" value="Unassembled WGS sequence"/>
</dbReference>
<evidence type="ECO:0000313" key="3">
    <source>
        <dbReference type="WBParaSite" id="ACAC_0001418701-mRNA-1"/>
    </source>
</evidence>
<proteinExistence type="predicted"/>
<reference evidence="2" key="1">
    <citation type="submission" date="2012-09" db="EMBL/GenBank/DDBJ databases">
        <authorList>
            <person name="Martin A.A."/>
        </authorList>
    </citation>
    <scope>NUCLEOTIDE SEQUENCE</scope>
</reference>
<organism evidence="2 3">
    <name type="scientific">Angiostrongylus cantonensis</name>
    <name type="common">Rat lungworm</name>
    <dbReference type="NCBI Taxonomy" id="6313"/>
    <lineage>
        <taxon>Eukaryota</taxon>
        <taxon>Metazoa</taxon>
        <taxon>Ecdysozoa</taxon>
        <taxon>Nematoda</taxon>
        <taxon>Chromadorea</taxon>
        <taxon>Rhabditida</taxon>
        <taxon>Rhabditina</taxon>
        <taxon>Rhabditomorpha</taxon>
        <taxon>Strongyloidea</taxon>
        <taxon>Metastrongylidae</taxon>
        <taxon>Angiostrongylus</taxon>
    </lineage>
</organism>
<feature type="region of interest" description="Disordered" evidence="1">
    <location>
        <begin position="1"/>
        <end position="23"/>
    </location>
</feature>
<sequence>MRKESSSETESEQQQRDDEFEEISLPKKQNEIFSDGKLVLVFIIVVFSTVREVIRYTLHNADNFDVIIPRYFETLTAQHQDVALASASSQNRSNPKERLHAISITLPHRETPPAAVPLTPPPAVVMLSATSKLPNIQKATQYEV</sequence>
<evidence type="ECO:0000313" key="2">
    <source>
        <dbReference type="Proteomes" id="UP000035642"/>
    </source>
</evidence>
<protein>
    <submittedName>
        <fullName evidence="3">Transmembrane protein</fullName>
    </submittedName>
</protein>
<dbReference type="AlphaFoldDB" id="A0A0K0DQZ8"/>
<keyword evidence="2" id="KW-1185">Reference proteome</keyword>
<reference evidence="3" key="2">
    <citation type="submission" date="2017-02" db="UniProtKB">
        <authorList>
            <consortium name="WormBaseParasite"/>
        </authorList>
    </citation>
    <scope>IDENTIFICATION</scope>
</reference>
<dbReference type="WBParaSite" id="ACAC_0001418701-mRNA-1">
    <property type="protein sequence ID" value="ACAC_0001418701-mRNA-1"/>
    <property type="gene ID" value="ACAC_0001418701"/>
</dbReference>
<accession>A0A0K0DQZ8</accession>
<name>A0A0K0DQZ8_ANGCA</name>
<evidence type="ECO:0000256" key="1">
    <source>
        <dbReference type="SAM" id="MobiDB-lite"/>
    </source>
</evidence>